<dbReference type="InterPro" id="IPR005475">
    <property type="entry name" value="Transketolase-like_Pyr-bd"/>
</dbReference>
<accession>A0ABZ2AQF1</accession>
<dbReference type="InterPro" id="IPR029061">
    <property type="entry name" value="THDP-binding"/>
</dbReference>
<comment type="catalytic activity">
    <reaction evidence="5">
        <text>N(6)-[(R)-lipoyl]-L-lysyl-[protein] + pyruvate + H(+) = N(6)-[(R)-S(8)-acetyldihydrolipoyl]-L-lysyl-[protein] + CO2</text>
        <dbReference type="Rhea" id="RHEA:19189"/>
        <dbReference type="Rhea" id="RHEA-COMP:10474"/>
        <dbReference type="Rhea" id="RHEA-COMP:10478"/>
        <dbReference type="ChEBI" id="CHEBI:15361"/>
        <dbReference type="ChEBI" id="CHEBI:15378"/>
        <dbReference type="ChEBI" id="CHEBI:16526"/>
        <dbReference type="ChEBI" id="CHEBI:83099"/>
        <dbReference type="ChEBI" id="CHEBI:83111"/>
        <dbReference type="EC" id="1.2.4.1"/>
    </reaction>
</comment>
<gene>
    <name evidence="7" type="ORF">IAS62_000710</name>
</gene>
<dbReference type="EMBL" id="CP143806">
    <property type="protein sequence ID" value="WVO19426.1"/>
    <property type="molecule type" value="Genomic_DNA"/>
</dbReference>
<dbReference type="GeneID" id="89987486"/>
<dbReference type="Pfam" id="PF02780">
    <property type="entry name" value="Transketolase_C"/>
    <property type="match status" value="1"/>
</dbReference>
<organism evidence="7 8">
    <name type="scientific">Cryptococcus decagattii</name>
    <dbReference type="NCBI Taxonomy" id="1859122"/>
    <lineage>
        <taxon>Eukaryota</taxon>
        <taxon>Fungi</taxon>
        <taxon>Dikarya</taxon>
        <taxon>Basidiomycota</taxon>
        <taxon>Agaricomycotina</taxon>
        <taxon>Tremellomycetes</taxon>
        <taxon>Tremellales</taxon>
        <taxon>Cryptococcaceae</taxon>
        <taxon>Cryptococcus</taxon>
        <taxon>Cryptococcus gattii species complex</taxon>
    </lineage>
</organism>
<keyword evidence="2 5" id="KW-0560">Oxidoreductase</keyword>
<keyword evidence="8" id="KW-1185">Reference proteome</keyword>
<dbReference type="Gene3D" id="3.40.50.920">
    <property type="match status" value="1"/>
</dbReference>
<feature type="domain" description="Transketolase-like pyrimidine-binding" evidence="6">
    <location>
        <begin position="74"/>
        <end position="249"/>
    </location>
</feature>
<dbReference type="InterPro" id="IPR033248">
    <property type="entry name" value="Transketolase_C"/>
</dbReference>
<evidence type="ECO:0000259" key="6">
    <source>
        <dbReference type="SMART" id="SM00861"/>
    </source>
</evidence>
<evidence type="ECO:0000313" key="7">
    <source>
        <dbReference type="EMBL" id="WVO19426.1"/>
    </source>
</evidence>
<dbReference type="CDD" id="cd07036">
    <property type="entry name" value="TPP_PYR_E1-PDHc-beta_like"/>
    <property type="match status" value="1"/>
</dbReference>
<evidence type="ECO:0000256" key="5">
    <source>
        <dbReference type="RuleBase" id="RU364074"/>
    </source>
</evidence>
<evidence type="ECO:0000256" key="4">
    <source>
        <dbReference type="ARBA" id="ARBA00023317"/>
    </source>
</evidence>
<dbReference type="PANTHER" id="PTHR11624:SF96">
    <property type="entry name" value="PYRUVATE DEHYDROGENASE E1 COMPONENT SUBUNIT BETA, MITOCHONDRIAL"/>
    <property type="match status" value="1"/>
</dbReference>
<keyword evidence="4 5" id="KW-0670">Pyruvate</keyword>
<dbReference type="NCBIfam" id="NF008854">
    <property type="entry name" value="PRK11892.1"/>
    <property type="match status" value="1"/>
</dbReference>
<dbReference type="SUPFAM" id="SSF52922">
    <property type="entry name" value="TK C-terminal domain-like"/>
    <property type="match status" value="1"/>
</dbReference>
<dbReference type="RefSeq" id="XP_064718666.1">
    <property type="nucleotide sequence ID" value="XM_064862594.1"/>
</dbReference>
<evidence type="ECO:0000256" key="1">
    <source>
        <dbReference type="ARBA" id="ARBA00001964"/>
    </source>
</evidence>
<evidence type="ECO:0000256" key="2">
    <source>
        <dbReference type="ARBA" id="ARBA00023002"/>
    </source>
</evidence>
<dbReference type="EC" id="1.2.4.1" evidence="5"/>
<dbReference type="NCBIfam" id="NF006667">
    <property type="entry name" value="PRK09212.1"/>
    <property type="match status" value="1"/>
</dbReference>
<keyword evidence="3 5" id="KW-0786">Thiamine pyrophosphate</keyword>
<dbReference type="Gene3D" id="3.40.50.970">
    <property type="match status" value="1"/>
</dbReference>
<proteinExistence type="predicted"/>
<evidence type="ECO:0000313" key="8">
    <source>
        <dbReference type="Proteomes" id="UP001432216"/>
    </source>
</evidence>
<name>A0ABZ2AQF1_9TREE</name>
<protein>
    <recommendedName>
        <fullName evidence="5">Pyruvate dehydrogenase E1 component subunit beta</fullName>
        <ecNumber evidence="5">1.2.4.1</ecNumber>
    </recommendedName>
</protein>
<dbReference type="Proteomes" id="UP001432216">
    <property type="component" value="Chromosome 1"/>
</dbReference>
<evidence type="ECO:0000256" key="3">
    <source>
        <dbReference type="ARBA" id="ARBA00023052"/>
    </source>
</evidence>
<dbReference type="Pfam" id="PF02779">
    <property type="entry name" value="Transket_pyr"/>
    <property type="match status" value="1"/>
</dbReference>
<dbReference type="SUPFAM" id="SSF52518">
    <property type="entry name" value="Thiamin diphosphate-binding fold (THDP-binding)"/>
    <property type="match status" value="1"/>
</dbReference>
<dbReference type="InterPro" id="IPR027110">
    <property type="entry name" value="PDHB_mito-type"/>
</dbReference>
<comment type="cofactor">
    <cofactor evidence="1 5">
        <name>thiamine diphosphate</name>
        <dbReference type="ChEBI" id="CHEBI:58937"/>
    </cofactor>
</comment>
<sequence length="402" mass="43256">MASRITRSIPSALKVHAAALSTSAASPASASAKLVARNALLTTAAPRVPRSASRFLLGHGQKRDASSDEGVTMMTVRDALNQAMEEEMIRDESVFIIGEEVARYNGAYKVTKGLLDKFGEDRVIDTPITEAGFTGMAVGAALAGLRPICEFMTWNFAMQSIDQIVNSGGKTHYMSGGNVPCPVVFRGPNGAAAGVAAQHSQDYCAWYGSVPGLKVVSPWSASDCKGLLKSAIRDSNPVCFLENEILYGVHFPMTKEELSEDFLIPIGKAKIEKAGSDVTIVAHSKMVTHSLEAAELLEKEEGIKVEVVNLRSIRPLDIETIIESVKKTKHLITVEGGFPAFGVGSEIIAQICESTAFDYLDAPPERITGADVPTPYAESLETMAFPDTPLIAKVIKRHLYRQ</sequence>
<reference evidence="7 8" key="1">
    <citation type="submission" date="2024-01" db="EMBL/GenBank/DDBJ databases">
        <title>Comparative genomics of Cryptococcus and Kwoniella reveals pathogenesis evolution and contrasting modes of karyotype evolution via chromosome fusion or intercentromeric recombination.</title>
        <authorList>
            <person name="Coelho M.A."/>
            <person name="David-Palma M."/>
            <person name="Shea T."/>
            <person name="Bowers K."/>
            <person name="McGinley-Smith S."/>
            <person name="Mohammad A.W."/>
            <person name="Gnirke A."/>
            <person name="Yurkov A.M."/>
            <person name="Nowrousian M."/>
            <person name="Sun S."/>
            <person name="Cuomo C.A."/>
            <person name="Heitman J."/>
        </authorList>
    </citation>
    <scope>NUCLEOTIDE SEQUENCE [LARGE SCALE GENOMIC DNA]</scope>
    <source>
        <strain evidence="7 8">7685027</strain>
    </source>
</reference>
<dbReference type="SMART" id="SM00861">
    <property type="entry name" value="Transket_pyr"/>
    <property type="match status" value="1"/>
</dbReference>
<comment type="function">
    <text evidence="5">The pyruvate dehydrogenase complex catalyzes the overall conversion of pyruvate to acetyl-CoA and CO2.</text>
</comment>
<dbReference type="PANTHER" id="PTHR11624">
    <property type="entry name" value="DEHYDROGENASE RELATED"/>
    <property type="match status" value="1"/>
</dbReference>
<dbReference type="InterPro" id="IPR009014">
    <property type="entry name" value="Transketo_C/PFOR_II"/>
</dbReference>